<keyword evidence="4" id="KW-1185">Reference proteome</keyword>
<dbReference type="InterPro" id="IPR046787">
    <property type="entry name" value="DnaT_2"/>
</dbReference>
<evidence type="ECO:0000313" key="4">
    <source>
        <dbReference type="Proteomes" id="UP000663249"/>
    </source>
</evidence>
<dbReference type="EMBL" id="CP070506">
    <property type="protein sequence ID" value="QSB37723.1"/>
    <property type="molecule type" value="Genomic_DNA"/>
</dbReference>
<protein>
    <recommendedName>
        <fullName evidence="2">Putative DnaT-like domain-containing protein</fullName>
    </recommendedName>
</protein>
<proteinExistence type="predicted"/>
<dbReference type="RefSeq" id="WP_205475859.1">
    <property type="nucleotide sequence ID" value="NZ_CP070506.1"/>
</dbReference>
<dbReference type="Pfam" id="PF20557">
    <property type="entry name" value="DnaT_2"/>
    <property type="match status" value="1"/>
</dbReference>
<organism evidence="3 4">
    <name type="scientific">Pseudomonas hygromyciniae</name>
    <dbReference type="NCBI Taxonomy" id="2812000"/>
    <lineage>
        <taxon>Bacteria</taxon>
        <taxon>Pseudomonadati</taxon>
        <taxon>Pseudomonadota</taxon>
        <taxon>Gammaproteobacteria</taxon>
        <taxon>Pseudomonadales</taxon>
        <taxon>Pseudomonadaceae</taxon>
        <taxon>Pseudomonas</taxon>
    </lineage>
</organism>
<sequence>MLISERVLVVEHGQGSRFSNSFVALEKLTFYRDYYGFRIPEAEAEQVELLLRAAADINGRQWKGRKAKPEQAMAWPRRDCKIEYQTLSETFVPFELEWGQVRLAVELYADEQGFQIEEPTHCTEPNGRRTRLQRDTPGLRMRPPPYAPSRTQFADFLVMRGLLLVHGRGALN</sequence>
<evidence type="ECO:0000259" key="2">
    <source>
        <dbReference type="Pfam" id="PF20557"/>
    </source>
</evidence>
<name>A0ABX7JRV0_9PSED</name>
<reference evidence="3 4" key="1">
    <citation type="submission" date="2021-02" db="EMBL/GenBank/DDBJ databases">
        <title>Genomic and phenotypic characterization of Pseudomonas hygromyciniae, a novel bacterial species discovered from a commercially purchased antibiotic vial.</title>
        <authorList>
            <person name="Turner T.L."/>
            <person name="Mitra S.D."/>
            <person name="Kochan T.J."/>
            <person name="Pincus N.B."/>
            <person name="Lebrun-Corbin M."/>
            <person name="Cheung B."/>
            <person name="Gatesy S.W."/>
            <person name="Afzal T."/>
            <person name="Ozer E.A."/>
            <person name="Hauser A.R."/>
        </authorList>
    </citation>
    <scope>NUCLEOTIDE SEQUENCE [LARGE SCALE GENOMIC DNA]</scope>
    <source>
        <strain evidence="3 4">SDM007</strain>
    </source>
</reference>
<evidence type="ECO:0000313" key="3">
    <source>
        <dbReference type="EMBL" id="QSB37723.1"/>
    </source>
</evidence>
<feature type="domain" description="Putative DnaT-like" evidence="2">
    <location>
        <begin position="8"/>
        <end position="112"/>
    </location>
</feature>
<gene>
    <name evidence="3" type="ORF">JTY93_15405</name>
</gene>
<feature type="region of interest" description="Disordered" evidence="1">
    <location>
        <begin position="119"/>
        <end position="146"/>
    </location>
</feature>
<accession>A0ABX7JRV0</accession>
<evidence type="ECO:0000256" key="1">
    <source>
        <dbReference type="SAM" id="MobiDB-lite"/>
    </source>
</evidence>
<dbReference type="Proteomes" id="UP000663249">
    <property type="component" value="Chromosome"/>
</dbReference>